<dbReference type="EMBL" id="SUTG01000019">
    <property type="protein sequence ID" value="MBE6512496.1"/>
    <property type="molecule type" value="Genomic_DNA"/>
</dbReference>
<dbReference type="Pfam" id="PF04055">
    <property type="entry name" value="Radical_SAM"/>
    <property type="match status" value="1"/>
</dbReference>
<dbReference type="InterPro" id="IPR045784">
    <property type="entry name" value="Radical_SAM_N2"/>
</dbReference>
<dbReference type="SFLD" id="SFLDS00029">
    <property type="entry name" value="Radical_SAM"/>
    <property type="match status" value="1"/>
</dbReference>
<dbReference type="SMART" id="SM00729">
    <property type="entry name" value="Elp3"/>
    <property type="match status" value="1"/>
</dbReference>
<sequence>MFKEKNVIIKDPLKADIRFGLVYPNVYKTAMSSLGYQIIYNYINEREDTYSERIIYSSTRSLETNSPLSDFDIVSFSLQYEQDYFHVLEMLREADIPLRREDRTSDDPLIIAGGPCASANPLPLSDFIDIFVVGEAEAVLYDFLDLYSSLKLSKKSKKSKNNKINENEDCIDDDKMDLAPFLDIEGLYISEFNNETNIVLSEDMESIYHLTCPIVTETDDKDFIPAFSNSILLNVSRACTRGCRFCMSSYMYRPLRETDLNHLFSIAEDARANTGLNKVSLIGAAVSDYSRINELTEGLKERGFQVSTPSMRIESITRETLTALKSSGLKTLTIAPESIYSLRRRINKDIKDEEVLRVISDAVELGFNIKLYFLIGLPYESEDDIEELSNMMKQIDSMKYNIDSSLNDSSKLNDNSIKSIPNSSSENGAVSSASKSRKSRKKDKKSKSRKKAKVSISFSVNPVIPKPHTPLQWETYDMKGIKSKIKYLKKSLKGLDIKFDSAKMGLIQYVLSCGGKDIGDLIEKSLNEKVSIRQWGENAPSYGLDDELPWDSINVSVSKEFLRSEYEKIRTSEQTPWCEEGPCYNCGACN</sequence>
<dbReference type="AlphaFoldDB" id="A0A8T3VX02"/>
<protein>
    <submittedName>
        <fullName evidence="3">Radical SAM protein</fullName>
    </submittedName>
</protein>
<dbReference type="PANTHER" id="PTHR42731:SF1">
    <property type="entry name" value="RADICAL SAM DOMAIN PROTEIN"/>
    <property type="match status" value="1"/>
</dbReference>
<dbReference type="Gene3D" id="3.40.50.280">
    <property type="entry name" value="Cobalamin-binding domain"/>
    <property type="match status" value="1"/>
</dbReference>
<reference evidence="3" key="1">
    <citation type="submission" date="2019-04" db="EMBL/GenBank/DDBJ databases">
        <title>Evolution of Biomass-Degrading Anaerobic Consortia Revealed by Metagenomics.</title>
        <authorList>
            <person name="Peng X."/>
        </authorList>
    </citation>
    <scope>NUCLEOTIDE SEQUENCE</scope>
    <source>
        <strain evidence="3">SIG14</strain>
    </source>
</reference>
<dbReference type="Gene3D" id="3.80.30.20">
    <property type="entry name" value="tm_1862 like domain"/>
    <property type="match status" value="1"/>
</dbReference>
<evidence type="ECO:0000259" key="2">
    <source>
        <dbReference type="PROSITE" id="PS51918"/>
    </source>
</evidence>
<dbReference type="InterPro" id="IPR006638">
    <property type="entry name" value="Elp3/MiaA/NifB-like_rSAM"/>
</dbReference>
<dbReference type="PANTHER" id="PTHR42731">
    <property type="entry name" value="SLL1084 PROTEIN"/>
    <property type="match status" value="1"/>
</dbReference>
<dbReference type="InterPro" id="IPR058240">
    <property type="entry name" value="rSAM_sf"/>
</dbReference>
<evidence type="ECO:0000313" key="4">
    <source>
        <dbReference type="Proteomes" id="UP000732619"/>
    </source>
</evidence>
<dbReference type="GO" id="GO:0003824">
    <property type="term" value="F:catalytic activity"/>
    <property type="evidence" value="ECO:0007669"/>
    <property type="project" value="InterPro"/>
</dbReference>
<feature type="region of interest" description="Disordered" evidence="1">
    <location>
        <begin position="413"/>
        <end position="454"/>
    </location>
</feature>
<evidence type="ECO:0000256" key="1">
    <source>
        <dbReference type="SAM" id="MobiDB-lite"/>
    </source>
</evidence>
<dbReference type="GO" id="GO:0051536">
    <property type="term" value="F:iron-sulfur cluster binding"/>
    <property type="evidence" value="ECO:0007669"/>
    <property type="project" value="InterPro"/>
</dbReference>
<name>A0A8T3VX02_METOL</name>
<organism evidence="3 4">
    <name type="scientific">Methanobrevibacter olleyae</name>
    <dbReference type="NCBI Taxonomy" id="294671"/>
    <lineage>
        <taxon>Archaea</taxon>
        <taxon>Methanobacteriati</taxon>
        <taxon>Methanobacteriota</taxon>
        <taxon>Methanomada group</taxon>
        <taxon>Methanobacteria</taxon>
        <taxon>Methanobacteriales</taxon>
        <taxon>Methanobacteriaceae</taxon>
        <taxon>Methanobrevibacter</taxon>
    </lineage>
</organism>
<dbReference type="InterPro" id="IPR007197">
    <property type="entry name" value="rSAM"/>
</dbReference>
<feature type="compositionally biased region" description="Low complexity" evidence="1">
    <location>
        <begin position="413"/>
        <end position="434"/>
    </location>
</feature>
<dbReference type="CDD" id="cd01335">
    <property type="entry name" value="Radical_SAM"/>
    <property type="match status" value="1"/>
</dbReference>
<dbReference type="Proteomes" id="UP000732619">
    <property type="component" value="Unassembled WGS sequence"/>
</dbReference>
<comment type="caution">
    <text evidence="3">The sequence shown here is derived from an EMBL/GenBank/DDBJ whole genome shotgun (WGS) entry which is preliminary data.</text>
</comment>
<dbReference type="SFLD" id="SFLDG01082">
    <property type="entry name" value="B12-binding_domain_containing"/>
    <property type="match status" value="1"/>
</dbReference>
<dbReference type="PROSITE" id="PS51918">
    <property type="entry name" value="RADICAL_SAM"/>
    <property type="match status" value="1"/>
</dbReference>
<proteinExistence type="predicted"/>
<dbReference type="Pfam" id="PF19864">
    <property type="entry name" value="Radical_SAM_N2"/>
    <property type="match status" value="1"/>
</dbReference>
<gene>
    <name evidence="3" type="ORF">E7Z75_05070</name>
</gene>
<feature type="domain" description="Radical SAM core" evidence="2">
    <location>
        <begin position="225"/>
        <end position="461"/>
    </location>
</feature>
<dbReference type="InterPro" id="IPR023404">
    <property type="entry name" value="rSAM_horseshoe"/>
</dbReference>
<feature type="compositionally biased region" description="Basic residues" evidence="1">
    <location>
        <begin position="435"/>
        <end position="453"/>
    </location>
</feature>
<evidence type="ECO:0000313" key="3">
    <source>
        <dbReference type="EMBL" id="MBE6512496.1"/>
    </source>
</evidence>
<accession>A0A8T3VX02</accession>
<dbReference type="SUPFAM" id="SSF102114">
    <property type="entry name" value="Radical SAM enzymes"/>
    <property type="match status" value="1"/>
</dbReference>